<dbReference type="EMBL" id="VDEP01000203">
    <property type="protein sequence ID" value="KAA1124611.1"/>
    <property type="molecule type" value="Genomic_DNA"/>
</dbReference>
<name>A0A5B0RFF5_PUCGR</name>
<evidence type="ECO:0000313" key="3">
    <source>
        <dbReference type="Proteomes" id="UP000325313"/>
    </source>
</evidence>
<reference evidence="2 3" key="1">
    <citation type="submission" date="2019-05" db="EMBL/GenBank/DDBJ databases">
        <title>Emergence of the Ug99 lineage of the wheat stem rust pathogen through somatic hybridization.</title>
        <authorList>
            <person name="Li F."/>
            <person name="Upadhyaya N.M."/>
            <person name="Sperschneider J."/>
            <person name="Matny O."/>
            <person name="Nguyen-Phuc H."/>
            <person name="Mago R."/>
            <person name="Raley C."/>
            <person name="Miller M.E."/>
            <person name="Silverstein K.A.T."/>
            <person name="Henningsen E."/>
            <person name="Hirsch C.D."/>
            <person name="Visser B."/>
            <person name="Pretorius Z.A."/>
            <person name="Steffenson B.J."/>
            <person name="Schwessinger B."/>
            <person name="Dodds P.N."/>
            <person name="Figueroa M."/>
        </authorList>
    </citation>
    <scope>NUCLEOTIDE SEQUENCE [LARGE SCALE GENOMIC DNA]</scope>
    <source>
        <strain evidence="2 3">Ug99</strain>
    </source>
</reference>
<feature type="compositionally biased region" description="Low complexity" evidence="1">
    <location>
        <begin position="93"/>
        <end position="115"/>
    </location>
</feature>
<feature type="compositionally biased region" description="Basic and acidic residues" evidence="1">
    <location>
        <begin position="39"/>
        <end position="48"/>
    </location>
</feature>
<sequence>MSNNSNVVEDKTAKTGQVSSTGSAHKGKLLISPAVVPSDWDRSSDAKTKSNKPKAVVSTASPLHKTLTSSNLFKSKQSTDKIVDKLPKSGQLTTTELTSSSKTTNTAKNNIAKTSRTVNRKDISPEVVPSK</sequence>
<evidence type="ECO:0000313" key="2">
    <source>
        <dbReference type="EMBL" id="KAA1124611.1"/>
    </source>
</evidence>
<proteinExistence type="predicted"/>
<dbReference type="Proteomes" id="UP000325313">
    <property type="component" value="Unassembled WGS sequence"/>
</dbReference>
<dbReference type="AlphaFoldDB" id="A0A5B0RFF5"/>
<gene>
    <name evidence="2" type="ORF">PGTUg99_022926</name>
</gene>
<feature type="region of interest" description="Disordered" evidence="1">
    <location>
        <begin position="93"/>
        <end position="131"/>
    </location>
</feature>
<organism evidence="2 3">
    <name type="scientific">Puccinia graminis f. sp. tritici</name>
    <dbReference type="NCBI Taxonomy" id="56615"/>
    <lineage>
        <taxon>Eukaryota</taxon>
        <taxon>Fungi</taxon>
        <taxon>Dikarya</taxon>
        <taxon>Basidiomycota</taxon>
        <taxon>Pucciniomycotina</taxon>
        <taxon>Pucciniomycetes</taxon>
        <taxon>Pucciniales</taxon>
        <taxon>Pucciniaceae</taxon>
        <taxon>Puccinia</taxon>
    </lineage>
</organism>
<accession>A0A5B0RFF5</accession>
<comment type="caution">
    <text evidence="2">The sequence shown here is derived from an EMBL/GenBank/DDBJ whole genome shotgun (WGS) entry which is preliminary data.</text>
</comment>
<feature type="compositionally biased region" description="Polar residues" evidence="1">
    <location>
        <begin position="14"/>
        <end position="23"/>
    </location>
</feature>
<protein>
    <submittedName>
        <fullName evidence="2">Uncharacterized protein</fullName>
    </submittedName>
</protein>
<feature type="region of interest" description="Disordered" evidence="1">
    <location>
        <begin position="1"/>
        <end position="63"/>
    </location>
</feature>
<evidence type="ECO:0000256" key="1">
    <source>
        <dbReference type="SAM" id="MobiDB-lite"/>
    </source>
</evidence>